<feature type="transmembrane region" description="Helical" evidence="8">
    <location>
        <begin position="80"/>
        <end position="102"/>
    </location>
</feature>
<dbReference type="AlphaFoldDB" id="A0A7R9L7P4"/>
<feature type="transmembrane region" description="Helical" evidence="8">
    <location>
        <begin position="45"/>
        <end position="68"/>
    </location>
</feature>
<sequence>YIWPQIFAGRLAELYGAKYLILVSILVSGLINLFTPLIVRTNFTLFIVSRVVLGCFQAVIYPASYALFAKWIPEAEYSTFMPWLDSGITIGTVIASAGAGNILEWEEMGGWPTIFYLSGIISLVWCVLWQLTITSTPDEHTWITHRELQYIQCRASTSTDGETHQKQCTSDLGERRAPNKRRPSIPWARIFTSRPFMAALIAKVTYGITFDFMTTKIPAYLQDVVHFPIAENGYTYSLIMVGFAITLLTCGYGADKLIMHSGLSKTTVRKLFQTISGVGMAATLVLLPWVGCSKSGTVALLTACMLAYGFTSGGDVPIVPDMSDAYAGTVFAVMNTLCSFSGFIVPYFVGVLIDDDPTSMLLWSYTFYVSAVIDLVGTLVFVLYASAKPQHWERSIDDGVKDVTADRDVRVDEKSVILDDLRRHKAGYDSCGYNVP</sequence>
<keyword evidence="4" id="KW-0769">Symport</keyword>
<dbReference type="FunFam" id="1.20.1250.20:FF:000003">
    <property type="entry name" value="Solute carrier family 17 member 3"/>
    <property type="match status" value="1"/>
</dbReference>
<comment type="subcellular location">
    <subcellularLocation>
        <location evidence="1">Membrane</location>
        <topology evidence="1">Multi-pass membrane protein</topology>
    </subcellularLocation>
</comment>
<dbReference type="InterPro" id="IPR020846">
    <property type="entry name" value="MFS_dom"/>
</dbReference>
<proteinExistence type="predicted"/>
<dbReference type="InterPro" id="IPR050382">
    <property type="entry name" value="MFS_Na/Anion_cotransporter"/>
</dbReference>
<feature type="transmembrane region" description="Helical" evidence="8">
    <location>
        <begin position="114"/>
        <end position="133"/>
    </location>
</feature>
<evidence type="ECO:0000256" key="1">
    <source>
        <dbReference type="ARBA" id="ARBA00004141"/>
    </source>
</evidence>
<dbReference type="Proteomes" id="UP000759131">
    <property type="component" value="Unassembled WGS sequence"/>
</dbReference>
<feature type="region of interest" description="Disordered" evidence="7">
    <location>
        <begin position="161"/>
        <end position="180"/>
    </location>
</feature>
<keyword evidence="5 8" id="KW-1133">Transmembrane helix</keyword>
<dbReference type="EMBL" id="CAJPIZ010018855">
    <property type="protein sequence ID" value="CAG2116712.1"/>
    <property type="molecule type" value="Genomic_DNA"/>
</dbReference>
<dbReference type="Gene3D" id="1.20.1250.20">
    <property type="entry name" value="MFS general substrate transporter like domains"/>
    <property type="match status" value="2"/>
</dbReference>
<feature type="transmembrane region" description="Helical" evidence="8">
    <location>
        <begin position="365"/>
        <end position="385"/>
    </location>
</feature>
<evidence type="ECO:0000256" key="4">
    <source>
        <dbReference type="ARBA" id="ARBA00022847"/>
    </source>
</evidence>
<evidence type="ECO:0000256" key="8">
    <source>
        <dbReference type="SAM" id="Phobius"/>
    </source>
</evidence>
<dbReference type="OrthoDB" id="2985014at2759"/>
<accession>A0A7R9L7P4</accession>
<evidence type="ECO:0000256" key="2">
    <source>
        <dbReference type="ARBA" id="ARBA00022448"/>
    </source>
</evidence>
<dbReference type="PANTHER" id="PTHR11662:SF399">
    <property type="entry name" value="FI19708P1-RELATED"/>
    <property type="match status" value="1"/>
</dbReference>
<dbReference type="EMBL" id="OC873430">
    <property type="protein sequence ID" value="CAD7636536.1"/>
    <property type="molecule type" value="Genomic_DNA"/>
</dbReference>
<feature type="transmembrane region" description="Helical" evidence="8">
    <location>
        <begin position="234"/>
        <end position="254"/>
    </location>
</feature>
<dbReference type="PANTHER" id="PTHR11662">
    <property type="entry name" value="SOLUTE CARRIER FAMILY 17"/>
    <property type="match status" value="1"/>
</dbReference>
<dbReference type="GO" id="GO:0016020">
    <property type="term" value="C:membrane"/>
    <property type="evidence" value="ECO:0007669"/>
    <property type="project" value="UniProtKB-SubCell"/>
</dbReference>
<name>A0A7R9L7P4_9ACAR</name>
<reference evidence="10" key="1">
    <citation type="submission" date="2020-11" db="EMBL/GenBank/DDBJ databases">
        <authorList>
            <person name="Tran Van P."/>
        </authorList>
    </citation>
    <scope>NUCLEOTIDE SEQUENCE</scope>
</reference>
<evidence type="ECO:0000256" key="3">
    <source>
        <dbReference type="ARBA" id="ARBA00022692"/>
    </source>
</evidence>
<feature type="transmembrane region" description="Helical" evidence="8">
    <location>
        <begin position="19"/>
        <end position="39"/>
    </location>
</feature>
<protein>
    <recommendedName>
        <fullName evidence="9">Major facilitator superfamily (MFS) profile domain-containing protein</fullName>
    </recommendedName>
</protein>
<organism evidence="10">
    <name type="scientific">Medioppia subpectinata</name>
    <dbReference type="NCBI Taxonomy" id="1979941"/>
    <lineage>
        <taxon>Eukaryota</taxon>
        <taxon>Metazoa</taxon>
        <taxon>Ecdysozoa</taxon>
        <taxon>Arthropoda</taxon>
        <taxon>Chelicerata</taxon>
        <taxon>Arachnida</taxon>
        <taxon>Acari</taxon>
        <taxon>Acariformes</taxon>
        <taxon>Sarcoptiformes</taxon>
        <taxon>Oribatida</taxon>
        <taxon>Brachypylina</taxon>
        <taxon>Oppioidea</taxon>
        <taxon>Oppiidae</taxon>
        <taxon>Medioppia</taxon>
    </lineage>
</organism>
<dbReference type="GO" id="GO:0006820">
    <property type="term" value="P:monoatomic anion transport"/>
    <property type="evidence" value="ECO:0007669"/>
    <property type="project" value="TreeGrafter"/>
</dbReference>
<keyword evidence="6 8" id="KW-0472">Membrane</keyword>
<evidence type="ECO:0000256" key="5">
    <source>
        <dbReference type="ARBA" id="ARBA00022989"/>
    </source>
</evidence>
<dbReference type="SUPFAM" id="SSF103473">
    <property type="entry name" value="MFS general substrate transporter"/>
    <property type="match status" value="1"/>
</dbReference>
<keyword evidence="3 8" id="KW-0812">Transmembrane</keyword>
<evidence type="ECO:0000313" key="11">
    <source>
        <dbReference type="Proteomes" id="UP000759131"/>
    </source>
</evidence>
<feature type="transmembrane region" description="Helical" evidence="8">
    <location>
        <begin position="297"/>
        <end position="318"/>
    </location>
</feature>
<dbReference type="InterPro" id="IPR036259">
    <property type="entry name" value="MFS_trans_sf"/>
</dbReference>
<evidence type="ECO:0000256" key="7">
    <source>
        <dbReference type="SAM" id="MobiDB-lite"/>
    </source>
</evidence>
<keyword evidence="2" id="KW-0813">Transport</keyword>
<feature type="compositionally biased region" description="Polar residues" evidence="7">
    <location>
        <begin position="161"/>
        <end position="170"/>
    </location>
</feature>
<dbReference type="GO" id="GO:0015293">
    <property type="term" value="F:symporter activity"/>
    <property type="evidence" value="ECO:0007669"/>
    <property type="project" value="UniProtKB-KW"/>
</dbReference>
<keyword evidence="11" id="KW-1185">Reference proteome</keyword>
<dbReference type="PROSITE" id="PS50850">
    <property type="entry name" value="MFS"/>
    <property type="match status" value="1"/>
</dbReference>
<evidence type="ECO:0000259" key="9">
    <source>
        <dbReference type="PROSITE" id="PS50850"/>
    </source>
</evidence>
<feature type="transmembrane region" description="Helical" evidence="8">
    <location>
        <begin position="330"/>
        <end position="353"/>
    </location>
</feature>
<feature type="transmembrane region" description="Helical" evidence="8">
    <location>
        <begin position="274"/>
        <end position="291"/>
    </location>
</feature>
<dbReference type="Pfam" id="PF07690">
    <property type="entry name" value="MFS_1"/>
    <property type="match status" value="1"/>
</dbReference>
<evidence type="ECO:0000313" key="10">
    <source>
        <dbReference type="EMBL" id="CAD7636536.1"/>
    </source>
</evidence>
<feature type="domain" description="Major facilitator superfamily (MFS) profile" evidence="9">
    <location>
        <begin position="1"/>
        <end position="389"/>
    </location>
</feature>
<dbReference type="InterPro" id="IPR011701">
    <property type="entry name" value="MFS"/>
</dbReference>
<feature type="non-terminal residue" evidence="10">
    <location>
        <position position="1"/>
    </location>
</feature>
<gene>
    <name evidence="10" type="ORF">OSB1V03_LOCUS16671</name>
</gene>
<evidence type="ECO:0000256" key="6">
    <source>
        <dbReference type="ARBA" id="ARBA00023136"/>
    </source>
</evidence>